<dbReference type="Proteomes" id="UP001500842">
    <property type="component" value="Unassembled WGS sequence"/>
</dbReference>
<dbReference type="EMBL" id="BAAAOR010000026">
    <property type="protein sequence ID" value="GAA1529130.1"/>
    <property type="molecule type" value="Genomic_DNA"/>
</dbReference>
<comment type="caution">
    <text evidence="4">The sequence shown here is derived from an EMBL/GenBank/DDBJ whole genome shotgun (WGS) entry which is preliminary data.</text>
</comment>
<dbReference type="PANTHER" id="PTHR10605:SF56">
    <property type="entry name" value="BIFUNCTIONAL HEPARAN SULFATE N-DEACETYLASE_N-SULFOTRANSFERASE"/>
    <property type="match status" value="1"/>
</dbReference>
<dbReference type="InterPro" id="IPR027417">
    <property type="entry name" value="P-loop_NTPase"/>
</dbReference>
<dbReference type="InterPro" id="IPR037359">
    <property type="entry name" value="NST/OST"/>
</dbReference>
<dbReference type="PANTHER" id="PTHR10605">
    <property type="entry name" value="HEPARAN SULFATE SULFOTRANSFERASE"/>
    <property type="match status" value="1"/>
</dbReference>
<dbReference type="InterPro" id="IPR000863">
    <property type="entry name" value="Sulfotransferase_dom"/>
</dbReference>
<evidence type="ECO:0000313" key="4">
    <source>
        <dbReference type="EMBL" id="GAA1529130.1"/>
    </source>
</evidence>
<feature type="domain" description="Sulfotransferase" evidence="3">
    <location>
        <begin position="37"/>
        <end position="248"/>
    </location>
</feature>
<protein>
    <submittedName>
        <fullName evidence="4">Sulfotransferase</fullName>
    </submittedName>
</protein>
<keyword evidence="1" id="KW-0808">Transferase</keyword>
<dbReference type="RefSeq" id="WP_141004084.1">
    <property type="nucleotide sequence ID" value="NZ_BAAAOR010000026.1"/>
</dbReference>
<gene>
    <name evidence="4" type="ORF">GCM10009788_35730</name>
</gene>
<proteinExistence type="predicted"/>
<dbReference type="SUPFAM" id="SSF52540">
    <property type="entry name" value="P-loop containing nucleoside triphosphate hydrolases"/>
    <property type="match status" value="1"/>
</dbReference>
<keyword evidence="2" id="KW-0325">Glycoprotein</keyword>
<organism evidence="4 5">
    <name type="scientific">Nocardioides humi</name>
    <dbReference type="NCBI Taxonomy" id="449461"/>
    <lineage>
        <taxon>Bacteria</taxon>
        <taxon>Bacillati</taxon>
        <taxon>Actinomycetota</taxon>
        <taxon>Actinomycetes</taxon>
        <taxon>Propionibacteriales</taxon>
        <taxon>Nocardioidaceae</taxon>
        <taxon>Nocardioides</taxon>
    </lineage>
</organism>
<reference evidence="4 5" key="1">
    <citation type="journal article" date="2019" name="Int. J. Syst. Evol. Microbiol.">
        <title>The Global Catalogue of Microorganisms (GCM) 10K type strain sequencing project: providing services to taxonomists for standard genome sequencing and annotation.</title>
        <authorList>
            <consortium name="The Broad Institute Genomics Platform"/>
            <consortium name="The Broad Institute Genome Sequencing Center for Infectious Disease"/>
            <person name="Wu L."/>
            <person name="Ma J."/>
        </authorList>
    </citation>
    <scope>NUCLEOTIDE SEQUENCE [LARGE SCALE GENOMIC DNA]</scope>
    <source>
        <strain evidence="4 5">JCM 14942</strain>
    </source>
</reference>
<evidence type="ECO:0000313" key="5">
    <source>
        <dbReference type="Proteomes" id="UP001500842"/>
    </source>
</evidence>
<evidence type="ECO:0000259" key="3">
    <source>
        <dbReference type="Pfam" id="PF00685"/>
    </source>
</evidence>
<dbReference type="Gene3D" id="3.40.50.300">
    <property type="entry name" value="P-loop containing nucleotide triphosphate hydrolases"/>
    <property type="match status" value="1"/>
</dbReference>
<evidence type="ECO:0000256" key="2">
    <source>
        <dbReference type="ARBA" id="ARBA00023180"/>
    </source>
</evidence>
<name>A0ABN2AZI0_9ACTN</name>
<keyword evidence="5" id="KW-1185">Reference proteome</keyword>
<sequence length="300" mass="34631">MSRLAEAKEEAPRWLKDVANLTTRGYGLATSSLRPGPDFLVIGTKRGGTTSLFGYLTQHPSLLGLFPEPRGRKSTDFFFKHDGRSERWYRSHFHTRQHRRRVERRTGDRPLGGEASPYYLWDPRVARRVHDLAPGVKAIALLRDPVERAWSHYQERTENGVEPLGFAAALAAEERRTDGELDRMLADPAYYSSAHDWYSYRARGVYLPQLENWLRVFPREQLLVLRSEDMYDDVQGTFDRVCAFLGVSRHLLPNRRPLNASRTRSSVPEPQRAELAEFYAPHIRRLEAFLGRDLHWTGAS</sequence>
<accession>A0ABN2AZI0</accession>
<dbReference type="Pfam" id="PF00685">
    <property type="entry name" value="Sulfotransfer_1"/>
    <property type="match status" value="1"/>
</dbReference>
<evidence type="ECO:0000256" key="1">
    <source>
        <dbReference type="ARBA" id="ARBA00022679"/>
    </source>
</evidence>